<dbReference type="PRINTS" id="PR00081">
    <property type="entry name" value="GDHRDH"/>
</dbReference>
<dbReference type="PROSITE" id="PS00061">
    <property type="entry name" value="ADH_SHORT"/>
    <property type="match status" value="1"/>
</dbReference>
<dbReference type="EMBL" id="LODT01000021">
    <property type="protein sequence ID" value="KYQ96731.1"/>
    <property type="molecule type" value="Genomic_DNA"/>
</dbReference>
<gene>
    <name evidence="4" type="ORF">DLAC_04028</name>
</gene>
<dbReference type="InParanoid" id="A0A151ZRT0"/>
<dbReference type="Gene3D" id="3.40.50.720">
    <property type="entry name" value="NAD(P)-binding Rossmann-like Domain"/>
    <property type="match status" value="1"/>
</dbReference>
<dbReference type="FunFam" id="3.40.50.720:FF:000047">
    <property type="entry name" value="NADP-dependent L-serine/L-allo-threonine dehydrogenase"/>
    <property type="match status" value="1"/>
</dbReference>
<dbReference type="PANTHER" id="PTHR42901:SF1">
    <property type="entry name" value="ALCOHOL DEHYDROGENASE"/>
    <property type="match status" value="1"/>
</dbReference>
<dbReference type="Proteomes" id="UP000076078">
    <property type="component" value="Unassembled WGS sequence"/>
</dbReference>
<name>A0A151ZRT0_TIELA</name>
<keyword evidence="2" id="KW-0560">Oxidoreductase</keyword>
<keyword evidence="5" id="KW-1185">Reference proteome</keyword>
<organism evidence="4 5">
    <name type="scientific">Tieghemostelium lacteum</name>
    <name type="common">Slime mold</name>
    <name type="synonym">Dictyostelium lacteum</name>
    <dbReference type="NCBI Taxonomy" id="361077"/>
    <lineage>
        <taxon>Eukaryota</taxon>
        <taxon>Amoebozoa</taxon>
        <taxon>Evosea</taxon>
        <taxon>Eumycetozoa</taxon>
        <taxon>Dictyostelia</taxon>
        <taxon>Dictyosteliales</taxon>
        <taxon>Raperosteliaceae</taxon>
        <taxon>Tieghemostelium</taxon>
    </lineage>
</organism>
<reference evidence="4 5" key="1">
    <citation type="submission" date="2015-12" db="EMBL/GenBank/DDBJ databases">
        <title>Dictyostelia acquired genes for synthesis and detection of signals that induce cell-type specialization by lateral gene transfer from prokaryotes.</title>
        <authorList>
            <person name="Gloeckner G."/>
            <person name="Schaap P."/>
        </authorList>
    </citation>
    <scope>NUCLEOTIDE SEQUENCE [LARGE SCALE GENOMIC DNA]</scope>
    <source>
        <strain evidence="4 5">TK</strain>
    </source>
</reference>
<dbReference type="InterPro" id="IPR036291">
    <property type="entry name" value="NAD(P)-bd_dom_sf"/>
</dbReference>
<dbReference type="PANTHER" id="PTHR42901">
    <property type="entry name" value="ALCOHOL DEHYDROGENASE"/>
    <property type="match status" value="1"/>
</dbReference>
<evidence type="ECO:0000256" key="3">
    <source>
        <dbReference type="RuleBase" id="RU000363"/>
    </source>
</evidence>
<dbReference type="OrthoDB" id="6251714at2759"/>
<evidence type="ECO:0000256" key="1">
    <source>
        <dbReference type="ARBA" id="ARBA00006484"/>
    </source>
</evidence>
<dbReference type="GO" id="GO:0016616">
    <property type="term" value="F:oxidoreductase activity, acting on the CH-OH group of donors, NAD or NADP as acceptor"/>
    <property type="evidence" value="ECO:0007669"/>
    <property type="project" value="UniProtKB-ARBA"/>
</dbReference>
<dbReference type="STRING" id="361077.A0A151ZRT0"/>
<dbReference type="FunCoup" id="A0A151ZRT0">
    <property type="interactions" value="45"/>
</dbReference>
<sequence length="258" mass="28269">MFRQLANKIVLITGASTGIGEACAKIFHSNGNHVIITARRLDKLNALKEELLKVNKNSKVLALELDVSCEDSLQRFVKDLPDDMKDIDILINNAGCAIGVDPVANILAKDLNQVLDTNVKGVFNVTREFLPSMIKLNRGHIFNISSIAGSMWYPNGSIYCASKAAINAFSDVLRKEVVATKIRVTNVCPGLVETDFSVVRFGGDVEKAKVPYKGIEPLTAEDIADNIFYCASRPEHVQITEITIMANNQASPSVIHRN</sequence>
<proteinExistence type="inferred from homology"/>
<dbReference type="InterPro" id="IPR020904">
    <property type="entry name" value="Sc_DH/Rdtase_CS"/>
</dbReference>
<dbReference type="Pfam" id="PF00106">
    <property type="entry name" value="adh_short"/>
    <property type="match status" value="1"/>
</dbReference>
<dbReference type="SUPFAM" id="SSF51735">
    <property type="entry name" value="NAD(P)-binding Rossmann-fold domains"/>
    <property type="match status" value="1"/>
</dbReference>
<dbReference type="PRINTS" id="PR00080">
    <property type="entry name" value="SDRFAMILY"/>
</dbReference>
<dbReference type="InterPro" id="IPR002347">
    <property type="entry name" value="SDR_fam"/>
</dbReference>
<comment type="caution">
    <text evidence="4">The sequence shown here is derived from an EMBL/GenBank/DDBJ whole genome shotgun (WGS) entry which is preliminary data.</text>
</comment>
<accession>A0A151ZRT0</accession>
<protein>
    <submittedName>
        <fullName evidence="4">Short-chain dehydrogenase/reductase (SDR) family protein</fullName>
    </submittedName>
</protein>
<comment type="similarity">
    <text evidence="1 3">Belongs to the short-chain dehydrogenases/reductases (SDR) family.</text>
</comment>
<evidence type="ECO:0000313" key="4">
    <source>
        <dbReference type="EMBL" id="KYQ96731.1"/>
    </source>
</evidence>
<dbReference type="AlphaFoldDB" id="A0A151ZRT0"/>
<evidence type="ECO:0000313" key="5">
    <source>
        <dbReference type="Proteomes" id="UP000076078"/>
    </source>
</evidence>
<evidence type="ECO:0000256" key="2">
    <source>
        <dbReference type="ARBA" id="ARBA00023002"/>
    </source>
</evidence>
<dbReference type="OMA" id="WRWMWET"/>